<name>A0A6A6LRP8_HEVBR</name>
<comment type="caution">
    <text evidence="1">The sequence shown here is derived from an EMBL/GenBank/DDBJ whole genome shotgun (WGS) entry which is preliminary data.</text>
</comment>
<reference evidence="1 2" key="1">
    <citation type="journal article" date="2020" name="Mol. Plant">
        <title>The Chromosome-Based Rubber Tree Genome Provides New Insights into Spurge Genome Evolution and Rubber Biosynthesis.</title>
        <authorList>
            <person name="Liu J."/>
            <person name="Shi C."/>
            <person name="Shi C.C."/>
            <person name="Li W."/>
            <person name="Zhang Q.J."/>
            <person name="Zhang Y."/>
            <person name="Li K."/>
            <person name="Lu H.F."/>
            <person name="Shi C."/>
            <person name="Zhu S.T."/>
            <person name="Xiao Z.Y."/>
            <person name="Nan H."/>
            <person name="Yue Y."/>
            <person name="Zhu X.G."/>
            <person name="Wu Y."/>
            <person name="Hong X.N."/>
            <person name="Fan G.Y."/>
            <person name="Tong Y."/>
            <person name="Zhang D."/>
            <person name="Mao C.L."/>
            <person name="Liu Y.L."/>
            <person name="Hao S.J."/>
            <person name="Liu W.Q."/>
            <person name="Lv M.Q."/>
            <person name="Zhang H.B."/>
            <person name="Liu Y."/>
            <person name="Hu-Tang G.R."/>
            <person name="Wang J.P."/>
            <person name="Wang J.H."/>
            <person name="Sun Y.H."/>
            <person name="Ni S.B."/>
            <person name="Chen W.B."/>
            <person name="Zhang X.C."/>
            <person name="Jiao Y.N."/>
            <person name="Eichler E.E."/>
            <person name="Li G.H."/>
            <person name="Liu X."/>
            <person name="Gao L.Z."/>
        </authorList>
    </citation>
    <scope>NUCLEOTIDE SEQUENCE [LARGE SCALE GENOMIC DNA]</scope>
    <source>
        <strain evidence="2">cv. GT1</strain>
        <tissue evidence="1">Leaf</tissue>
    </source>
</reference>
<evidence type="ECO:0000313" key="1">
    <source>
        <dbReference type="EMBL" id="KAF2304120.1"/>
    </source>
</evidence>
<evidence type="ECO:0000313" key="2">
    <source>
        <dbReference type="Proteomes" id="UP000467840"/>
    </source>
</evidence>
<gene>
    <name evidence="1" type="ORF">GH714_027401</name>
</gene>
<dbReference type="AlphaFoldDB" id="A0A6A6LRP8"/>
<dbReference type="EMBL" id="JAAGAX010000009">
    <property type="protein sequence ID" value="KAF2304120.1"/>
    <property type="molecule type" value="Genomic_DNA"/>
</dbReference>
<accession>A0A6A6LRP8</accession>
<protein>
    <submittedName>
        <fullName evidence="1">Uncharacterized protein</fullName>
    </submittedName>
</protein>
<dbReference type="Proteomes" id="UP000467840">
    <property type="component" value="Chromosome 16"/>
</dbReference>
<organism evidence="1 2">
    <name type="scientific">Hevea brasiliensis</name>
    <name type="common">Para rubber tree</name>
    <name type="synonym">Siphonia brasiliensis</name>
    <dbReference type="NCBI Taxonomy" id="3981"/>
    <lineage>
        <taxon>Eukaryota</taxon>
        <taxon>Viridiplantae</taxon>
        <taxon>Streptophyta</taxon>
        <taxon>Embryophyta</taxon>
        <taxon>Tracheophyta</taxon>
        <taxon>Spermatophyta</taxon>
        <taxon>Magnoliopsida</taxon>
        <taxon>eudicotyledons</taxon>
        <taxon>Gunneridae</taxon>
        <taxon>Pentapetalae</taxon>
        <taxon>rosids</taxon>
        <taxon>fabids</taxon>
        <taxon>Malpighiales</taxon>
        <taxon>Euphorbiaceae</taxon>
        <taxon>Crotonoideae</taxon>
        <taxon>Micrandreae</taxon>
        <taxon>Hevea</taxon>
    </lineage>
</organism>
<keyword evidence="2" id="KW-1185">Reference proteome</keyword>
<sequence>MTSEEEGNSNSSSSSPVSSLTLLAPLINQRRLVRVPLGSDVSESIAPKAGRVATVLEELADGVAMTPRPTHIVSLEKENGR</sequence>
<proteinExistence type="predicted"/>